<dbReference type="GeneID" id="39579231"/>
<dbReference type="Gene3D" id="1.20.120.520">
    <property type="entry name" value="nmb1532 protein domain like"/>
    <property type="match status" value="1"/>
</dbReference>
<accession>A0A3N2PLI1</accession>
<organism evidence="2 3">
    <name type="scientific">Sodiomyces alkalinus (strain CBS 110278 / VKM F-3762 / F11)</name>
    <name type="common">Alkaliphilic filamentous fungus</name>
    <dbReference type="NCBI Taxonomy" id="1314773"/>
    <lineage>
        <taxon>Eukaryota</taxon>
        <taxon>Fungi</taxon>
        <taxon>Dikarya</taxon>
        <taxon>Ascomycota</taxon>
        <taxon>Pezizomycotina</taxon>
        <taxon>Sordariomycetes</taxon>
        <taxon>Hypocreomycetidae</taxon>
        <taxon>Glomerellales</taxon>
        <taxon>Plectosphaerellaceae</taxon>
        <taxon>Sodiomyces</taxon>
    </lineage>
</organism>
<reference evidence="2 3" key="1">
    <citation type="journal article" date="2018" name="Mol. Ecol.">
        <title>The obligate alkalophilic soda-lake fungus Sodiomyces alkalinus has shifted to a protein diet.</title>
        <authorList>
            <person name="Grum-Grzhimaylo A.A."/>
            <person name="Falkoski D.L."/>
            <person name="van den Heuvel J."/>
            <person name="Valero-Jimenez C.A."/>
            <person name="Min B."/>
            <person name="Choi I.G."/>
            <person name="Lipzen A."/>
            <person name="Daum C.G."/>
            <person name="Aanen D.K."/>
            <person name="Tsang A."/>
            <person name="Henrissat B."/>
            <person name="Bilanenko E.N."/>
            <person name="de Vries R.P."/>
            <person name="van Kan J.A.L."/>
            <person name="Grigoriev I.V."/>
            <person name="Debets A.J.M."/>
        </authorList>
    </citation>
    <scope>NUCLEOTIDE SEQUENCE [LARGE SCALE GENOMIC DNA]</scope>
    <source>
        <strain evidence="2 3">F11</strain>
    </source>
</reference>
<evidence type="ECO:0000313" key="2">
    <source>
        <dbReference type="EMBL" id="ROT35339.1"/>
    </source>
</evidence>
<proteinExistence type="predicted"/>
<dbReference type="EMBL" id="ML119061">
    <property type="protein sequence ID" value="ROT35339.1"/>
    <property type="molecule type" value="Genomic_DNA"/>
</dbReference>
<evidence type="ECO:0000259" key="1">
    <source>
        <dbReference type="Pfam" id="PF01814"/>
    </source>
</evidence>
<dbReference type="RefSeq" id="XP_028463145.1">
    <property type="nucleotide sequence ID" value="XM_028610753.1"/>
</dbReference>
<feature type="domain" description="Hemerythrin-like" evidence="1">
    <location>
        <begin position="2"/>
        <end position="51"/>
    </location>
</feature>
<gene>
    <name evidence="2" type="ORF">SODALDRAFT_328664</name>
</gene>
<protein>
    <recommendedName>
        <fullName evidence="1">Hemerythrin-like domain-containing protein</fullName>
    </recommendedName>
</protein>
<dbReference type="OrthoDB" id="58416at2759"/>
<sequence length="57" mass="6855">MVHHHHSIEETYIFPEIEKFSGRPGFMDDPKHQHEEFHDGIEKLVTYTTTTQPDNYR</sequence>
<dbReference type="Pfam" id="PF01814">
    <property type="entry name" value="Hemerythrin"/>
    <property type="match status" value="1"/>
</dbReference>
<name>A0A3N2PLI1_SODAK</name>
<keyword evidence="3" id="KW-1185">Reference proteome</keyword>
<dbReference type="Proteomes" id="UP000272025">
    <property type="component" value="Unassembled WGS sequence"/>
</dbReference>
<dbReference type="AlphaFoldDB" id="A0A3N2PLI1"/>
<dbReference type="InterPro" id="IPR012312">
    <property type="entry name" value="Hemerythrin-like"/>
</dbReference>
<evidence type="ECO:0000313" key="3">
    <source>
        <dbReference type="Proteomes" id="UP000272025"/>
    </source>
</evidence>
<dbReference type="STRING" id="1314773.A0A3N2PLI1"/>